<dbReference type="Pfam" id="PF01202">
    <property type="entry name" value="SKI"/>
    <property type="match status" value="1"/>
</dbReference>
<dbReference type="InterPro" id="IPR031322">
    <property type="entry name" value="Shikimate/glucono_kinase"/>
</dbReference>
<protein>
    <submittedName>
        <fullName evidence="1">Shikimate kinase</fullName>
    </submittedName>
</protein>
<dbReference type="EMBL" id="JAVLSJ010000013">
    <property type="protein sequence ID" value="MDR9850936.1"/>
    <property type="molecule type" value="Genomic_DNA"/>
</dbReference>
<name>A0ABU2ES01_9BURK</name>
<dbReference type="SUPFAM" id="SSF52540">
    <property type="entry name" value="P-loop containing nucleoside triphosphate hydrolases"/>
    <property type="match status" value="1"/>
</dbReference>
<accession>A0ABU2ES01</accession>
<gene>
    <name evidence="1" type="ORF">RI048_22090</name>
</gene>
<keyword evidence="1" id="KW-0418">Kinase</keyword>
<comment type="caution">
    <text evidence="1">The sequence shown here is derived from an EMBL/GenBank/DDBJ whole genome shotgun (WGS) entry which is preliminary data.</text>
</comment>
<evidence type="ECO:0000313" key="2">
    <source>
        <dbReference type="Proteomes" id="UP001246576"/>
    </source>
</evidence>
<evidence type="ECO:0000313" key="1">
    <source>
        <dbReference type="EMBL" id="MDR9850936.1"/>
    </source>
</evidence>
<reference evidence="1" key="1">
    <citation type="submission" date="2023-09" db="EMBL/GenBank/DDBJ databases">
        <title>Description of first Herbaspirillum huttiense subsp. nephrolepsisexaltata and Herbaspirillum huttiense subsp. lycopersicon.</title>
        <authorList>
            <person name="Poudel M."/>
            <person name="Sharma A."/>
            <person name="Goss E."/>
            <person name="Tapia J.H."/>
            <person name="Harmon C.M."/>
            <person name="Jones J.B."/>
        </authorList>
    </citation>
    <scope>NUCLEOTIDE SEQUENCE</scope>
    <source>
        <strain evidence="1">SE1</strain>
    </source>
</reference>
<keyword evidence="2" id="KW-1185">Reference proteome</keyword>
<organism evidence="1 2">
    <name type="scientific">Herbaspirillum huttiense subsp. lycopersici</name>
    <dbReference type="NCBI Taxonomy" id="3074428"/>
    <lineage>
        <taxon>Bacteria</taxon>
        <taxon>Pseudomonadati</taxon>
        <taxon>Pseudomonadota</taxon>
        <taxon>Betaproteobacteria</taxon>
        <taxon>Burkholderiales</taxon>
        <taxon>Oxalobacteraceae</taxon>
        <taxon>Herbaspirillum</taxon>
    </lineage>
</organism>
<dbReference type="PRINTS" id="PR01100">
    <property type="entry name" value="SHIKIMTKNASE"/>
</dbReference>
<keyword evidence="1" id="KW-0808">Transferase</keyword>
<dbReference type="GO" id="GO:0016301">
    <property type="term" value="F:kinase activity"/>
    <property type="evidence" value="ECO:0007669"/>
    <property type="project" value="UniProtKB-KW"/>
</dbReference>
<dbReference type="RefSeq" id="WP_310841249.1">
    <property type="nucleotide sequence ID" value="NZ_JAVLSJ010000013.1"/>
</dbReference>
<dbReference type="Gene3D" id="3.40.50.300">
    <property type="entry name" value="P-loop containing nucleotide triphosphate hydrolases"/>
    <property type="match status" value="1"/>
</dbReference>
<sequence>MKNVLHLAGPGGAGKTSVGKLLGKLLAWEFIDLDESFISSSGDISEFIETKGYRAYAQRNLAIYESIVSIGNAPVVLALSSGFITYPADVAEGYLGLRHRIEHNPLSVLLLPSFELEECVEIIVSRQMGRHYLNGNSQREEEKIRQRFPAFMSFECTRFLSNVPVTELACRIMRFARERKPVF</sequence>
<dbReference type="InterPro" id="IPR027417">
    <property type="entry name" value="P-loop_NTPase"/>
</dbReference>
<dbReference type="Proteomes" id="UP001246576">
    <property type="component" value="Unassembled WGS sequence"/>
</dbReference>
<proteinExistence type="predicted"/>